<evidence type="ECO:0000256" key="4">
    <source>
        <dbReference type="ARBA" id="ARBA00023315"/>
    </source>
</evidence>
<dbReference type="SUPFAM" id="SSF55048">
    <property type="entry name" value="Probable ACP-binding domain of malonyl-CoA ACP transacylase"/>
    <property type="match status" value="1"/>
</dbReference>
<evidence type="ECO:0000256" key="6">
    <source>
        <dbReference type="PIRNR" id="PIRNR000446"/>
    </source>
</evidence>
<feature type="domain" description="Malonyl-CoA:ACP transacylase (MAT)" evidence="8">
    <location>
        <begin position="6"/>
        <end position="306"/>
    </location>
</feature>
<feature type="active site" evidence="7">
    <location>
        <position position="194"/>
    </location>
</feature>
<dbReference type="InterPro" id="IPR017554">
    <property type="entry name" value="Malonate_deCOase_MdcHsu"/>
</dbReference>
<evidence type="ECO:0000259" key="8">
    <source>
        <dbReference type="SMART" id="SM00827"/>
    </source>
</evidence>
<evidence type="ECO:0000256" key="1">
    <source>
        <dbReference type="ARBA" id="ARBA00013258"/>
    </source>
</evidence>
<dbReference type="InterPro" id="IPR016035">
    <property type="entry name" value="Acyl_Trfase/lysoPLipase"/>
</dbReference>
<dbReference type="InterPro" id="IPR014043">
    <property type="entry name" value="Acyl_transferase_dom"/>
</dbReference>
<evidence type="ECO:0000256" key="2">
    <source>
        <dbReference type="ARBA" id="ARBA00018953"/>
    </source>
</evidence>
<comment type="catalytic activity">
    <reaction evidence="5 6">
        <text>holo-[ACP] + malonyl-CoA = malonyl-[ACP] + CoA</text>
        <dbReference type="Rhea" id="RHEA:41792"/>
        <dbReference type="Rhea" id="RHEA-COMP:9623"/>
        <dbReference type="Rhea" id="RHEA-COMP:9685"/>
        <dbReference type="ChEBI" id="CHEBI:57287"/>
        <dbReference type="ChEBI" id="CHEBI:57384"/>
        <dbReference type="ChEBI" id="CHEBI:64479"/>
        <dbReference type="ChEBI" id="CHEBI:78449"/>
        <dbReference type="EC" id="2.3.1.39"/>
    </reaction>
</comment>
<name>A0A1H3HBT2_9GAMM</name>
<dbReference type="RefSeq" id="WP_092688085.1">
    <property type="nucleotide sequence ID" value="NZ_FNPK01000004.1"/>
</dbReference>
<dbReference type="EC" id="2.3.1.39" evidence="1 6"/>
<evidence type="ECO:0000256" key="3">
    <source>
        <dbReference type="ARBA" id="ARBA00022679"/>
    </source>
</evidence>
<dbReference type="InterPro" id="IPR001227">
    <property type="entry name" value="Ac_transferase_dom_sf"/>
</dbReference>
<keyword evidence="3 6" id="KW-0808">Transferase</keyword>
<dbReference type="STRING" id="595670.SAMN05421643_1047"/>
<evidence type="ECO:0000256" key="7">
    <source>
        <dbReference type="PIRSR" id="PIRSR000446-1"/>
    </source>
</evidence>
<dbReference type="NCBIfam" id="TIGR03131">
    <property type="entry name" value="malonate_mdcH"/>
    <property type="match status" value="1"/>
</dbReference>
<dbReference type="Gene3D" id="3.30.70.250">
    <property type="entry name" value="Malonyl-CoA ACP transacylase, ACP-binding"/>
    <property type="match status" value="1"/>
</dbReference>
<dbReference type="SUPFAM" id="SSF52151">
    <property type="entry name" value="FabD/lysophospholipase-like"/>
    <property type="match status" value="1"/>
</dbReference>
<keyword evidence="4 6" id="KW-0012">Acyltransferase</keyword>
<dbReference type="InterPro" id="IPR016036">
    <property type="entry name" value="Malonyl_transacylase_ACP-bd"/>
</dbReference>
<dbReference type="InterPro" id="IPR024925">
    <property type="entry name" value="Malonyl_CoA-ACP_transAc"/>
</dbReference>
<evidence type="ECO:0000256" key="5">
    <source>
        <dbReference type="ARBA" id="ARBA00048462"/>
    </source>
</evidence>
<gene>
    <name evidence="9" type="ORF">SAMN05421643_1047</name>
</gene>
<dbReference type="Pfam" id="PF00698">
    <property type="entry name" value="Acyl_transf_1"/>
    <property type="match status" value="1"/>
</dbReference>
<dbReference type="GO" id="GO:0004314">
    <property type="term" value="F:[acyl-carrier-protein] S-malonyltransferase activity"/>
    <property type="evidence" value="ECO:0007669"/>
    <property type="project" value="UniProtKB-EC"/>
</dbReference>
<dbReference type="InterPro" id="IPR050858">
    <property type="entry name" value="Mal-CoA-ACP_Trans/PKS_FabD"/>
</dbReference>
<dbReference type="PANTHER" id="PTHR42681">
    <property type="entry name" value="MALONYL-COA-ACYL CARRIER PROTEIN TRANSACYLASE, MITOCHONDRIAL"/>
    <property type="match status" value="1"/>
</dbReference>
<feature type="active site" evidence="7">
    <location>
        <position position="86"/>
    </location>
</feature>
<evidence type="ECO:0000313" key="10">
    <source>
        <dbReference type="Proteomes" id="UP000199035"/>
    </source>
</evidence>
<reference evidence="10" key="1">
    <citation type="submission" date="2016-10" db="EMBL/GenBank/DDBJ databases">
        <authorList>
            <person name="Varghese N."/>
            <person name="Submissions S."/>
        </authorList>
    </citation>
    <scope>NUCLEOTIDE SEQUENCE [LARGE SCALE GENOMIC DNA]</scope>
    <source>
        <strain evidence="10">ANC 5109</strain>
    </source>
</reference>
<organism evidence="9 10">
    <name type="scientific">Acinetobacter kyonggiensis</name>
    <dbReference type="NCBI Taxonomy" id="595670"/>
    <lineage>
        <taxon>Bacteria</taxon>
        <taxon>Pseudomonadati</taxon>
        <taxon>Pseudomonadota</taxon>
        <taxon>Gammaproteobacteria</taxon>
        <taxon>Moraxellales</taxon>
        <taxon>Moraxellaceae</taxon>
        <taxon>Acinetobacter</taxon>
    </lineage>
</organism>
<dbReference type="EMBL" id="FNPK01000004">
    <property type="protein sequence ID" value="SDY12966.1"/>
    <property type="molecule type" value="Genomic_DNA"/>
</dbReference>
<proteinExistence type="inferred from homology"/>
<dbReference type="AlphaFoldDB" id="A0A1H3HBT2"/>
<keyword evidence="10" id="KW-1185">Reference proteome</keyword>
<sequence>MSSIWVYPGQGAQKVNMLRDLPQTTLVQHYLEQATNILKQDVLLLDQPEALKSTYAVQLCLFISGVISSSLMSEQGVKPDYVAGLSIGAWAAATVAGVLSFEDGLKLVALRGRLMQQAYPSGYGMTALMGTTQSDVEIWVNQVYQQNQDIFIANLNTANQIVISGSNQAMKQVAEKAQENGVLAKRLEVSVPSHCSLLDVQAKQLAEHIKGVAQQQPNIRYLSGTSARLLVKKEQVIEDISFNMCRMIDWESTVQSAWERGVRLQIESLPGTVLTGLARQTFKEGTVLSFQGTRLHSLIGAMHKESARSLNA</sequence>
<dbReference type="GO" id="GO:0006633">
    <property type="term" value="P:fatty acid biosynthetic process"/>
    <property type="evidence" value="ECO:0007669"/>
    <property type="project" value="TreeGrafter"/>
</dbReference>
<dbReference type="PANTHER" id="PTHR42681:SF1">
    <property type="entry name" value="MALONYL-COA-ACYL CARRIER PROTEIN TRANSACYLASE, MITOCHONDRIAL"/>
    <property type="match status" value="1"/>
</dbReference>
<dbReference type="SMART" id="SM00827">
    <property type="entry name" value="PKS_AT"/>
    <property type="match status" value="1"/>
</dbReference>
<evidence type="ECO:0000313" key="9">
    <source>
        <dbReference type="EMBL" id="SDY12966.1"/>
    </source>
</evidence>
<dbReference type="Gene3D" id="3.40.366.10">
    <property type="entry name" value="Malonyl-Coenzyme A Acyl Carrier Protein, domain 2"/>
    <property type="match status" value="1"/>
</dbReference>
<dbReference type="PIRSF" id="PIRSF000446">
    <property type="entry name" value="Mct"/>
    <property type="match status" value="1"/>
</dbReference>
<accession>A0A1H3HBT2</accession>
<dbReference type="Proteomes" id="UP000199035">
    <property type="component" value="Unassembled WGS sequence"/>
</dbReference>
<protein>
    <recommendedName>
        <fullName evidence="2 6">Malonyl CoA-acyl carrier protein transacylase</fullName>
        <ecNumber evidence="1 6">2.3.1.39</ecNumber>
    </recommendedName>
</protein>
<dbReference type="GO" id="GO:0005829">
    <property type="term" value="C:cytosol"/>
    <property type="evidence" value="ECO:0007669"/>
    <property type="project" value="TreeGrafter"/>
</dbReference>
<comment type="similarity">
    <text evidence="6">Belongs to the fabD family.</text>
</comment>